<dbReference type="Proteomes" id="UP000552700">
    <property type="component" value="Unassembled WGS sequence"/>
</dbReference>
<keyword evidence="9" id="KW-1185">Reference proteome</keyword>
<dbReference type="GO" id="GO:0006352">
    <property type="term" value="P:DNA-templated transcription initiation"/>
    <property type="evidence" value="ECO:0007669"/>
    <property type="project" value="InterPro"/>
</dbReference>
<feature type="domain" description="RNA polymerase sigma factor 70 region 4 type 2" evidence="7">
    <location>
        <begin position="132"/>
        <end position="183"/>
    </location>
</feature>
<evidence type="ECO:0000256" key="3">
    <source>
        <dbReference type="ARBA" id="ARBA00023082"/>
    </source>
</evidence>
<evidence type="ECO:0000256" key="4">
    <source>
        <dbReference type="ARBA" id="ARBA00023125"/>
    </source>
</evidence>
<sequence length="190" mass="21180">MSIDFATCTDGELAALTLAGRQTAFAEILNRHRKPIYRLVRGLVGDSEEAIDLTQDCFVAAYSHLGSYDGNRPMRAWLSRIAINKCRDWRRRRLVRRLFSGAEVWSEEEVRAVPDDGPSAFQTLAAKGELGRLTKAIDRLPSSLREVLLLRTVEGLSQAEAAAVLAVSGKAVETRLHRARTRLSEFLGDR</sequence>
<protein>
    <submittedName>
        <fullName evidence="8">RNA polymerase sigma-70 factor (ECF subfamily)</fullName>
    </submittedName>
</protein>
<feature type="domain" description="RNA polymerase sigma-70 region 2" evidence="6">
    <location>
        <begin position="30"/>
        <end position="93"/>
    </location>
</feature>
<keyword evidence="4" id="KW-0238">DNA-binding</keyword>
<dbReference type="NCBIfam" id="TIGR02937">
    <property type="entry name" value="sigma70-ECF"/>
    <property type="match status" value="1"/>
</dbReference>
<dbReference type="AlphaFoldDB" id="A0A841J460"/>
<dbReference type="Pfam" id="PF08281">
    <property type="entry name" value="Sigma70_r4_2"/>
    <property type="match status" value="1"/>
</dbReference>
<dbReference type="RefSeq" id="WP_184081812.1">
    <property type="nucleotide sequence ID" value="NZ_JACIJP010000009.1"/>
</dbReference>
<dbReference type="SUPFAM" id="SSF88946">
    <property type="entry name" value="Sigma2 domain of RNA polymerase sigma factors"/>
    <property type="match status" value="1"/>
</dbReference>
<keyword evidence="3" id="KW-0731">Sigma factor</keyword>
<dbReference type="CDD" id="cd06171">
    <property type="entry name" value="Sigma70_r4"/>
    <property type="match status" value="1"/>
</dbReference>
<dbReference type="InterPro" id="IPR014284">
    <property type="entry name" value="RNA_pol_sigma-70_dom"/>
</dbReference>
<evidence type="ECO:0000313" key="8">
    <source>
        <dbReference type="EMBL" id="MBB6125597.1"/>
    </source>
</evidence>
<evidence type="ECO:0000313" key="9">
    <source>
        <dbReference type="Proteomes" id="UP000552700"/>
    </source>
</evidence>
<organism evidence="8 9">
    <name type="scientific">Sphingobium subterraneum</name>
    <dbReference type="NCBI Taxonomy" id="627688"/>
    <lineage>
        <taxon>Bacteria</taxon>
        <taxon>Pseudomonadati</taxon>
        <taxon>Pseudomonadota</taxon>
        <taxon>Alphaproteobacteria</taxon>
        <taxon>Sphingomonadales</taxon>
        <taxon>Sphingomonadaceae</taxon>
        <taxon>Sphingobium</taxon>
    </lineage>
</organism>
<dbReference type="InterPro" id="IPR013324">
    <property type="entry name" value="RNA_pol_sigma_r3/r4-like"/>
</dbReference>
<dbReference type="GO" id="GO:0016987">
    <property type="term" value="F:sigma factor activity"/>
    <property type="evidence" value="ECO:0007669"/>
    <property type="project" value="UniProtKB-KW"/>
</dbReference>
<dbReference type="InterPro" id="IPR013325">
    <property type="entry name" value="RNA_pol_sigma_r2"/>
</dbReference>
<evidence type="ECO:0000256" key="2">
    <source>
        <dbReference type="ARBA" id="ARBA00023015"/>
    </source>
</evidence>
<evidence type="ECO:0000256" key="1">
    <source>
        <dbReference type="ARBA" id="ARBA00010641"/>
    </source>
</evidence>
<proteinExistence type="inferred from homology"/>
<name>A0A841J460_9SPHN</name>
<dbReference type="EMBL" id="JACIJP010000009">
    <property type="protein sequence ID" value="MBB6125597.1"/>
    <property type="molecule type" value="Genomic_DNA"/>
</dbReference>
<keyword evidence="5" id="KW-0804">Transcription</keyword>
<evidence type="ECO:0000256" key="5">
    <source>
        <dbReference type="ARBA" id="ARBA00023163"/>
    </source>
</evidence>
<comment type="caution">
    <text evidence="8">The sequence shown here is derived from an EMBL/GenBank/DDBJ whole genome shotgun (WGS) entry which is preliminary data.</text>
</comment>
<dbReference type="SUPFAM" id="SSF88659">
    <property type="entry name" value="Sigma3 and sigma4 domains of RNA polymerase sigma factors"/>
    <property type="match status" value="1"/>
</dbReference>
<evidence type="ECO:0000259" key="7">
    <source>
        <dbReference type="Pfam" id="PF08281"/>
    </source>
</evidence>
<keyword evidence="2" id="KW-0805">Transcription regulation</keyword>
<dbReference type="InterPro" id="IPR013249">
    <property type="entry name" value="RNA_pol_sigma70_r4_t2"/>
</dbReference>
<accession>A0A841J460</accession>
<comment type="similarity">
    <text evidence="1">Belongs to the sigma-70 factor family. ECF subfamily.</text>
</comment>
<dbReference type="Gene3D" id="1.10.10.10">
    <property type="entry name" value="Winged helix-like DNA-binding domain superfamily/Winged helix DNA-binding domain"/>
    <property type="match status" value="1"/>
</dbReference>
<dbReference type="PANTHER" id="PTHR43133">
    <property type="entry name" value="RNA POLYMERASE ECF-TYPE SIGMA FACTO"/>
    <property type="match status" value="1"/>
</dbReference>
<dbReference type="PANTHER" id="PTHR43133:SF8">
    <property type="entry name" value="RNA POLYMERASE SIGMA FACTOR HI_1459-RELATED"/>
    <property type="match status" value="1"/>
</dbReference>
<evidence type="ECO:0000259" key="6">
    <source>
        <dbReference type="Pfam" id="PF04542"/>
    </source>
</evidence>
<dbReference type="Pfam" id="PF04542">
    <property type="entry name" value="Sigma70_r2"/>
    <property type="match status" value="1"/>
</dbReference>
<gene>
    <name evidence="8" type="ORF">FHS92_003361</name>
</gene>
<dbReference type="Gene3D" id="1.10.1740.10">
    <property type="match status" value="1"/>
</dbReference>
<dbReference type="InterPro" id="IPR036388">
    <property type="entry name" value="WH-like_DNA-bd_sf"/>
</dbReference>
<dbReference type="InterPro" id="IPR039425">
    <property type="entry name" value="RNA_pol_sigma-70-like"/>
</dbReference>
<dbReference type="InterPro" id="IPR007627">
    <property type="entry name" value="RNA_pol_sigma70_r2"/>
</dbReference>
<reference evidence="8 9" key="1">
    <citation type="submission" date="2020-08" db="EMBL/GenBank/DDBJ databases">
        <title>Genomic Encyclopedia of Type Strains, Phase IV (KMG-IV): sequencing the most valuable type-strain genomes for metagenomic binning, comparative biology and taxonomic classification.</title>
        <authorList>
            <person name="Goeker M."/>
        </authorList>
    </citation>
    <scope>NUCLEOTIDE SEQUENCE [LARGE SCALE GENOMIC DNA]</scope>
    <source>
        <strain evidence="8 9">DSM 102255</strain>
    </source>
</reference>
<dbReference type="GO" id="GO:0003677">
    <property type="term" value="F:DNA binding"/>
    <property type="evidence" value="ECO:0007669"/>
    <property type="project" value="UniProtKB-KW"/>
</dbReference>